<accession>A0ABY2NNZ2</accession>
<keyword evidence="3" id="KW-1185">Reference proteome</keyword>
<protein>
    <submittedName>
        <fullName evidence="2">DUF1566 domain-containing protein</fullName>
    </submittedName>
</protein>
<feature type="domain" description="Lcl C-terminal" evidence="1">
    <location>
        <begin position="148"/>
        <end position="324"/>
    </location>
</feature>
<dbReference type="Pfam" id="PF07603">
    <property type="entry name" value="Lcl_C"/>
    <property type="match status" value="1"/>
</dbReference>
<comment type="caution">
    <text evidence="2">The sequence shown here is derived from an EMBL/GenBank/DDBJ whole genome shotgun (WGS) entry which is preliminary data.</text>
</comment>
<sequence length="327" mass="36200">MILLIKFRFFTKPVFFLLGILLFIVCCNPDWKHNSGDPFTEVYWENRLLDNDIVTYPRSFLVEGLVTGLNQSPLRILSPTDGSSITVKDNGSFSLFVFASPKYLQLEFPTQPSNVHCIVWDRGDWDGFKLINVHISCPFAKTIVSGKTLLWDRCTYGSTWNPFGTSVGIGKGDCSGNAEPLRFCTAAEGYNSATNPNACNGGINTQLVSAGAVYQSCASRSSAKVYKRDQWRLPLYTEMFSVIRCSDTNNGEITGEDGCTTVGDATTYPGAKADPILFPNAQATFYWSSQTYAGTGDRQTYMINFDLGSESYLDKDLLGFVRCVSDL</sequence>
<dbReference type="Proteomes" id="UP000298112">
    <property type="component" value="Unassembled WGS sequence"/>
</dbReference>
<proteinExistence type="predicted"/>
<evidence type="ECO:0000259" key="1">
    <source>
        <dbReference type="Pfam" id="PF07603"/>
    </source>
</evidence>
<reference evidence="3" key="1">
    <citation type="journal article" date="2019" name="PLoS Negl. Trop. Dis.">
        <title>Revisiting the worldwide diversity of Leptospira species in the environment.</title>
        <authorList>
            <person name="Vincent A.T."/>
            <person name="Schiettekatte O."/>
            <person name="Bourhy P."/>
            <person name="Veyrier F.J."/>
            <person name="Picardeau M."/>
        </authorList>
    </citation>
    <scope>NUCLEOTIDE SEQUENCE [LARGE SCALE GENOMIC DNA]</scope>
    <source>
        <strain evidence="3">201601955</strain>
    </source>
</reference>
<organism evidence="2 3">
    <name type="scientific">Leptospira vanthielii</name>
    <dbReference type="NCBI Taxonomy" id="293085"/>
    <lineage>
        <taxon>Bacteria</taxon>
        <taxon>Pseudomonadati</taxon>
        <taxon>Spirochaetota</taxon>
        <taxon>Spirochaetia</taxon>
        <taxon>Leptospirales</taxon>
        <taxon>Leptospiraceae</taxon>
        <taxon>Leptospira</taxon>
    </lineage>
</organism>
<evidence type="ECO:0000313" key="3">
    <source>
        <dbReference type="Proteomes" id="UP000298112"/>
    </source>
</evidence>
<name>A0ABY2NNZ2_9LEPT</name>
<dbReference type="InterPro" id="IPR011460">
    <property type="entry name" value="Lcl_C"/>
</dbReference>
<dbReference type="EMBL" id="RQHF01000025">
    <property type="protein sequence ID" value="TGM56804.1"/>
    <property type="molecule type" value="Genomic_DNA"/>
</dbReference>
<gene>
    <name evidence="2" type="ORF">EHQ95_09195</name>
</gene>
<evidence type="ECO:0000313" key="2">
    <source>
        <dbReference type="EMBL" id="TGM56804.1"/>
    </source>
</evidence>
<dbReference type="RefSeq" id="WP_135658506.1">
    <property type="nucleotide sequence ID" value="NZ_RQHF01000025.1"/>
</dbReference>